<dbReference type="PANTHER" id="PTHR35861:SF1">
    <property type="entry name" value="PHAGE TAIL SHEATH PROTEIN"/>
    <property type="match status" value="1"/>
</dbReference>
<dbReference type="Gene3D" id="3.40.50.11780">
    <property type="match status" value="2"/>
</dbReference>
<evidence type="ECO:0000259" key="3">
    <source>
        <dbReference type="Pfam" id="PF04984"/>
    </source>
</evidence>
<accession>A0A543PWW0</accession>
<dbReference type="OrthoDB" id="9767864at2"/>
<feature type="region of interest" description="Disordered" evidence="2">
    <location>
        <begin position="333"/>
        <end position="354"/>
    </location>
</feature>
<feature type="domain" description="Tail sheath protein C-terminal" evidence="4">
    <location>
        <begin position="524"/>
        <end position="629"/>
    </location>
</feature>
<evidence type="ECO:0000313" key="5">
    <source>
        <dbReference type="EMBL" id="TQN48555.1"/>
    </source>
</evidence>
<dbReference type="InterPro" id="IPR052042">
    <property type="entry name" value="Tail_sheath_structural"/>
</dbReference>
<evidence type="ECO:0008006" key="7">
    <source>
        <dbReference type="Google" id="ProtNLM"/>
    </source>
</evidence>
<dbReference type="RefSeq" id="WP_141821472.1">
    <property type="nucleotide sequence ID" value="NZ_BAAAQC010000006.1"/>
</dbReference>
<dbReference type="InterPro" id="IPR020287">
    <property type="entry name" value="Tail_sheath_C"/>
</dbReference>
<comment type="caution">
    <text evidence="5">The sequence shown here is derived from an EMBL/GenBank/DDBJ whole genome shotgun (WGS) entry which is preliminary data.</text>
</comment>
<dbReference type="Pfam" id="PF17482">
    <property type="entry name" value="Phage_sheath_1C"/>
    <property type="match status" value="1"/>
</dbReference>
<organism evidence="5 6">
    <name type="scientific">Humibacillus xanthopallidus</name>
    <dbReference type="NCBI Taxonomy" id="412689"/>
    <lineage>
        <taxon>Bacteria</taxon>
        <taxon>Bacillati</taxon>
        <taxon>Actinomycetota</taxon>
        <taxon>Actinomycetes</taxon>
        <taxon>Micrococcales</taxon>
        <taxon>Intrasporangiaceae</taxon>
        <taxon>Humibacillus</taxon>
    </lineage>
</organism>
<evidence type="ECO:0000259" key="4">
    <source>
        <dbReference type="Pfam" id="PF17482"/>
    </source>
</evidence>
<dbReference type="AlphaFoldDB" id="A0A543PWW0"/>
<dbReference type="Proteomes" id="UP000320085">
    <property type="component" value="Unassembled WGS sequence"/>
</dbReference>
<proteinExistence type="inferred from homology"/>
<dbReference type="Pfam" id="PF04984">
    <property type="entry name" value="Phage_sheath_1"/>
    <property type="match status" value="1"/>
</dbReference>
<evidence type="ECO:0000256" key="1">
    <source>
        <dbReference type="ARBA" id="ARBA00008005"/>
    </source>
</evidence>
<dbReference type="EMBL" id="VFQF01000001">
    <property type="protein sequence ID" value="TQN48555.1"/>
    <property type="molecule type" value="Genomic_DNA"/>
</dbReference>
<evidence type="ECO:0000313" key="6">
    <source>
        <dbReference type="Proteomes" id="UP000320085"/>
    </source>
</evidence>
<dbReference type="InterPro" id="IPR035089">
    <property type="entry name" value="Phage_sheath_subtilisin"/>
</dbReference>
<reference evidence="5 6" key="1">
    <citation type="submission" date="2019-06" db="EMBL/GenBank/DDBJ databases">
        <title>Sequencing the genomes of 1000 actinobacteria strains.</title>
        <authorList>
            <person name="Klenk H.-P."/>
        </authorList>
    </citation>
    <scope>NUCLEOTIDE SEQUENCE [LARGE SCALE GENOMIC DNA]</scope>
    <source>
        <strain evidence="5 6">DSM 21776</strain>
    </source>
</reference>
<feature type="domain" description="Tail sheath protein subtilisin-like" evidence="3">
    <location>
        <begin position="367"/>
        <end position="522"/>
    </location>
</feature>
<dbReference type="PANTHER" id="PTHR35861">
    <property type="match status" value="1"/>
</dbReference>
<evidence type="ECO:0000256" key="2">
    <source>
        <dbReference type="SAM" id="MobiDB-lite"/>
    </source>
</evidence>
<gene>
    <name evidence="5" type="ORF">FHX52_1694</name>
</gene>
<comment type="similarity">
    <text evidence="1">Belongs to the myoviridae tail sheath protein family.</text>
</comment>
<protein>
    <recommendedName>
        <fullName evidence="7">Tail sheath protein C-terminal domain-containing protein</fullName>
    </recommendedName>
</protein>
<sequence length="638" mass="69578">MPEYLAPGVYVEETTFRQKSIEGVSTSTAGFVGPTRFGPTQGEPELLTSFLDFERIYGGIDQLDFGEGLQHNDLAHAVRGFFENGGRRLYVARAYEATAQPSEEPDATVAQLFPDHATFVIDAPTSPAIQVVLRARYPGAAGNVIVTIDSKTGPSILVAQDGGPPKLSGAQRWDTVLLSSTDSTPDDPQLCVVDYDFDAASQQEVQVLRAGSTTTQLADLDPATNEVRVVTLTVTLSPLGRFMDELVWEGLNPDPRHRVNPLLRTFAAQPAARATALFVPLVIQADDAVDGVELLEQVLSGLVAGSMPVTVADLLDEALRQPGQRVARMRCRLTGGKDGSRPGTASYEGDESATGDKSGLLAFEGLEDISIVAAPGSSRGGLNGNELQSKSVVGLLVSHAERMRYRIAVLDSPDTALASQIRSYRAQFDSKYAALYYPWVKIADPVTDTEIAVPPSGFMAGIYARNDIERGVHKAPANEVVRLAIDFELPVNKGQQDVLNPEGVNCLRFFEGGGFRVWGARTISSDPEWKYLNLRRYFAFIERSIEKGTQWAVFEPNGSALWSNVRRTIEDFLFSEFKSGHLLGDTVDEAYFVKCDRTTMTQNDLDNGRLICLVGISPLRPAEYVIFRIGQKTLDFKG</sequence>
<name>A0A543PWW0_9MICO</name>